<dbReference type="InterPro" id="IPR032466">
    <property type="entry name" value="Metal_Hydrolase"/>
</dbReference>
<dbReference type="PANTHER" id="PTHR10443">
    <property type="entry name" value="MICROSOMAL DIPEPTIDASE"/>
    <property type="match status" value="1"/>
</dbReference>
<dbReference type="PROSITE" id="PS51257">
    <property type="entry name" value="PROKAR_LIPOPROTEIN"/>
    <property type="match status" value="1"/>
</dbReference>
<dbReference type="KEGG" id="hoh:Hoch_5836"/>
<keyword evidence="3" id="KW-0224">Dipeptidase</keyword>
<dbReference type="CDD" id="cd01301">
    <property type="entry name" value="rDP_like"/>
    <property type="match status" value="1"/>
</dbReference>
<dbReference type="Gene3D" id="3.20.20.140">
    <property type="entry name" value="Metal-dependent hydrolases"/>
    <property type="match status" value="1"/>
</dbReference>
<keyword evidence="4" id="KW-1185">Reference proteome</keyword>
<dbReference type="InterPro" id="IPR008257">
    <property type="entry name" value="Pept_M19"/>
</dbReference>
<name>D0LIF6_HALO1</name>
<keyword evidence="2" id="KW-0732">Signal</keyword>
<dbReference type="STRING" id="502025.Hoch_5836"/>
<dbReference type="Pfam" id="PF01244">
    <property type="entry name" value="Peptidase_M19"/>
    <property type="match status" value="1"/>
</dbReference>
<evidence type="ECO:0000313" key="3">
    <source>
        <dbReference type="EMBL" id="ACY18312.1"/>
    </source>
</evidence>
<dbReference type="PANTHER" id="PTHR10443:SF12">
    <property type="entry name" value="DIPEPTIDASE"/>
    <property type="match status" value="1"/>
</dbReference>
<evidence type="ECO:0000256" key="1">
    <source>
        <dbReference type="SAM" id="MobiDB-lite"/>
    </source>
</evidence>
<dbReference type="PROSITE" id="PS51365">
    <property type="entry name" value="RENAL_DIPEPTIDASE_2"/>
    <property type="match status" value="1"/>
</dbReference>
<accession>D0LIF6</accession>
<dbReference type="HOGENOM" id="CLU_031404_5_0_7"/>
<evidence type="ECO:0000313" key="4">
    <source>
        <dbReference type="Proteomes" id="UP000001880"/>
    </source>
</evidence>
<feature type="compositionally biased region" description="Low complexity" evidence="1">
    <location>
        <begin position="34"/>
        <end position="43"/>
    </location>
</feature>
<dbReference type="EMBL" id="CP001804">
    <property type="protein sequence ID" value="ACY18312.1"/>
    <property type="molecule type" value="Genomic_DNA"/>
</dbReference>
<evidence type="ECO:0000256" key="2">
    <source>
        <dbReference type="SAM" id="SignalP"/>
    </source>
</evidence>
<dbReference type="EC" id="3.4.13.19" evidence="3"/>
<feature type="chain" id="PRO_5003010102" evidence="2">
    <location>
        <begin position="28"/>
        <end position="444"/>
    </location>
</feature>
<reference evidence="3 4" key="1">
    <citation type="journal article" date="2010" name="Stand. Genomic Sci.">
        <title>Complete genome sequence of Haliangium ochraceum type strain (SMP-2).</title>
        <authorList>
            <consortium name="US DOE Joint Genome Institute (JGI-PGF)"/>
            <person name="Ivanova N."/>
            <person name="Daum C."/>
            <person name="Lang E."/>
            <person name="Abt B."/>
            <person name="Kopitz M."/>
            <person name="Saunders E."/>
            <person name="Lapidus A."/>
            <person name="Lucas S."/>
            <person name="Glavina Del Rio T."/>
            <person name="Nolan M."/>
            <person name="Tice H."/>
            <person name="Copeland A."/>
            <person name="Cheng J.F."/>
            <person name="Chen F."/>
            <person name="Bruce D."/>
            <person name="Goodwin L."/>
            <person name="Pitluck S."/>
            <person name="Mavromatis K."/>
            <person name="Pati A."/>
            <person name="Mikhailova N."/>
            <person name="Chen A."/>
            <person name="Palaniappan K."/>
            <person name="Land M."/>
            <person name="Hauser L."/>
            <person name="Chang Y.J."/>
            <person name="Jeffries C.D."/>
            <person name="Detter J.C."/>
            <person name="Brettin T."/>
            <person name="Rohde M."/>
            <person name="Goker M."/>
            <person name="Bristow J."/>
            <person name="Markowitz V."/>
            <person name="Eisen J.A."/>
            <person name="Hugenholtz P."/>
            <person name="Kyrpides N.C."/>
            <person name="Klenk H.P."/>
        </authorList>
    </citation>
    <scope>NUCLEOTIDE SEQUENCE [LARGE SCALE GENOMIC DNA]</scope>
    <source>
        <strain evidence="4">DSM 14365 / CIP 107738 / JCM 11303 / AJ 13395 / SMP-2</strain>
    </source>
</reference>
<dbReference type="Proteomes" id="UP000001880">
    <property type="component" value="Chromosome"/>
</dbReference>
<keyword evidence="3" id="KW-0645">Protease</keyword>
<proteinExistence type="predicted"/>
<gene>
    <name evidence="3" type="ordered locus">Hoch_5836</name>
</gene>
<feature type="signal peptide" evidence="2">
    <location>
        <begin position="1"/>
        <end position="27"/>
    </location>
</feature>
<dbReference type="eggNOG" id="COG2355">
    <property type="taxonomic scope" value="Bacteria"/>
</dbReference>
<dbReference type="GO" id="GO:0006508">
    <property type="term" value="P:proteolysis"/>
    <property type="evidence" value="ECO:0007669"/>
    <property type="project" value="InterPro"/>
</dbReference>
<keyword evidence="3" id="KW-0378">Hydrolase</keyword>
<sequence length="444" mass="47587">MLRSTSPALGGLALTLALALASACAPAKPPPTAPASDTDTAIDADAERSSPDPGALPGSTMERAQVLAQRLLLIDGHIDVPDRLHDGRAADGSLTEDILRRTPRGDFDYPRARDGGLDAPFFSIYVPASLQSGGAKAYADGLIDMVESLAQADAFALANSVAELEQNFAAGTLTLLLGIENGAALEGDLANVEHFYRRGVRYITMTHSKDNRICDSSYDDARTWKGLSPFGAEVVAEMNRVGIMVDISHVSDQAFTQILAATKAPVIASHSSARHFTPGFERNMSDEMIRALAQQGGVIMVNFGSGFLTAEARAYGDAFWAERRRFAAAQGLDPDDPAVEAHLTEWRREHPRVYADLSDVADHVDHIVGLVGVDHVGLGSDFDGVGDSLPTGLKDVSAYPNLLRELLERGYSEDDLAKICGQNLLRVWRAVEAQAAAQRQEAPR</sequence>
<protein>
    <submittedName>
        <fullName evidence="3">Membrane dipeptidase</fullName>
        <ecNumber evidence="3">3.4.13.19</ecNumber>
    </submittedName>
</protein>
<dbReference type="SUPFAM" id="SSF51556">
    <property type="entry name" value="Metallo-dependent hydrolases"/>
    <property type="match status" value="1"/>
</dbReference>
<dbReference type="OrthoDB" id="9804920at2"/>
<dbReference type="AlphaFoldDB" id="D0LIF6"/>
<feature type="region of interest" description="Disordered" evidence="1">
    <location>
        <begin position="25"/>
        <end position="59"/>
    </location>
</feature>
<organism evidence="3 4">
    <name type="scientific">Haliangium ochraceum (strain DSM 14365 / JCM 11303 / SMP-2)</name>
    <dbReference type="NCBI Taxonomy" id="502025"/>
    <lineage>
        <taxon>Bacteria</taxon>
        <taxon>Pseudomonadati</taxon>
        <taxon>Myxococcota</taxon>
        <taxon>Polyangia</taxon>
        <taxon>Haliangiales</taxon>
        <taxon>Kofleriaceae</taxon>
        <taxon>Haliangium</taxon>
    </lineage>
</organism>
<dbReference type="RefSeq" id="WP_012830904.1">
    <property type="nucleotide sequence ID" value="NC_013440.1"/>
</dbReference>
<dbReference type="GO" id="GO:0070573">
    <property type="term" value="F:metallodipeptidase activity"/>
    <property type="evidence" value="ECO:0007669"/>
    <property type="project" value="InterPro"/>
</dbReference>